<protein>
    <submittedName>
        <fullName evidence="2">Uncharacterized protein</fullName>
    </submittedName>
</protein>
<evidence type="ECO:0000313" key="2">
    <source>
        <dbReference type="EMBL" id="GAH87509.1"/>
    </source>
</evidence>
<dbReference type="EMBL" id="BARU01044028">
    <property type="protein sequence ID" value="GAH87509.1"/>
    <property type="molecule type" value="Genomic_DNA"/>
</dbReference>
<feature type="non-terminal residue" evidence="2">
    <location>
        <position position="113"/>
    </location>
</feature>
<proteinExistence type="predicted"/>
<organism evidence="2">
    <name type="scientific">marine sediment metagenome</name>
    <dbReference type="NCBI Taxonomy" id="412755"/>
    <lineage>
        <taxon>unclassified sequences</taxon>
        <taxon>metagenomes</taxon>
        <taxon>ecological metagenomes</taxon>
    </lineage>
</organism>
<dbReference type="AlphaFoldDB" id="X1KBD8"/>
<keyword evidence="1" id="KW-1133">Transmembrane helix</keyword>
<gene>
    <name evidence="2" type="ORF">S03H2_67290</name>
</gene>
<evidence type="ECO:0000256" key="1">
    <source>
        <dbReference type="SAM" id="Phobius"/>
    </source>
</evidence>
<keyword evidence="1" id="KW-0812">Transmembrane</keyword>
<accession>X1KBD8</accession>
<keyword evidence="1" id="KW-0472">Membrane</keyword>
<sequence>MAIPFINNYIAKTFISPAFAVLGLGFALEGLRRAWLGGTALTLFIDIGQSTPESCLRDVAALRVYLDIDREVINSVEEFLWPLIAPWIDHHNAQECFYEIAIQLCNQRNAPYI</sequence>
<reference evidence="2" key="1">
    <citation type="journal article" date="2014" name="Front. Microbiol.">
        <title>High frequency of phylogenetically diverse reductive dehalogenase-homologous genes in deep subseafloor sedimentary metagenomes.</title>
        <authorList>
            <person name="Kawai M."/>
            <person name="Futagami T."/>
            <person name="Toyoda A."/>
            <person name="Takaki Y."/>
            <person name="Nishi S."/>
            <person name="Hori S."/>
            <person name="Arai W."/>
            <person name="Tsubouchi T."/>
            <person name="Morono Y."/>
            <person name="Uchiyama I."/>
            <person name="Ito T."/>
            <person name="Fujiyama A."/>
            <person name="Inagaki F."/>
            <person name="Takami H."/>
        </authorList>
    </citation>
    <scope>NUCLEOTIDE SEQUENCE</scope>
    <source>
        <strain evidence="2">Expedition CK06-06</strain>
    </source>
</reference>
<name>X1KBD8_9ZZZZ</name>
<comment type="caution">
    <text evidence="2">The sequence shown here is derived from an EMBL/GenBank/DDBJ whole genome shotgun (WGS) entry which is preliminary data.</text>
</comment>
<feature type="transmembrane region" description="Helical" evidence="1">
    <location>
        <begin position="6"/>
        <end position="28"/>
    </location>
</feature>